<keyword evidence="3" id="KW-1185">Reference proteome</keyword>
<keyword evidence="1" id="KW-0472">Membrane</keyword>
<dbReference type="Proteomes" id="UP000588158">
    <property type="component" value="Unassembled WGS sequence"/>
</dbReference>
<sequence length="274" mass="28886">MSSARDLLSALLLTAAMLLGALWLPAVWIERNVVDQQGFLAIAQPLADDTALQRTLTDSAVDQALDHDVVPDFVAERVSPFLEDQAARVTGTAAYDRVWDATMVELHGALFTPGVSSLDVDLLPLVDSMLTAVEDVVPLIEVPRPGSATVTLATIPDVPLMTRASVLDPWAHRAGPIALALAVLALVVAAHRRTMLALAGLATMLAAGASWWLATRIADIVPDAVDQAVFLGPIVQVFEQRFSAEVTPQAVVMLGVGALVAAVGLVLIGLRRAS</sequence>
<dbReference type="EMBL" id="JACHLZ010000001">
    <property type="protein sequence ID" value="MBB5832172.1"/>
    <property type="molecule type" value="Genomic_DNA"/>
</dbReference>
<evidence type="ECO:0000313" key="3">
    <source>
        <dbReference type="Proteomes" id="UP000588158"/>
    </source>
</evidence>
<keyword evidence="1" id="KW-1133">Transmembrane helix</keyword>
<organism evidence="2 3">
    <name type="scientific">Brachybacterium aquaticum</name>
    <dbReference type="NCBI Taxonomy" id="1432564"/>
    <lineage>
        <taxon>Bacteria</taxon>
        <taxon>Bacillati</taxon>
        <taxon>Actinomycetota</taxon>
        <taxon>Actinomycetes</taxon>
        <taxon>Micrococcales</taxon>
        <taxon>Dermabacteraceae</taxon>
        <taxon>Brachybacterium</taxon>
    </lineage>
</organism>
<accession>A0A841AFY6</accession>
<feature type="transmembrane region" description="Helical" evidence="1">
    <location>
        <begin position="250"/>
        <end position="270"/>
    </location>
</feature>
<gene>
    <name evidence="2" type="ORF">HNR70_001985</name>
</gene>
<evidence type="ECO:0000313" key="2">
    <source>
        <dbReference type="EMBL" id="MBB5832172.1"/>
    </source>
</evidence>
<feature type="transmembrane region" description="Helical" evidence="1">
    <location>
        <begin position="196"/>
        <end position="214"/>
    </location>
</feature>
<feature type="transmembrane region" description="Helical" evidence="1">
    <location>
        <begin position="170"/>
        <end position="189"/>
    </location>
</feature>
<dbReference type="RefSeq" id="WP_184325538.1">
    <property type="nucleotide sequence ID" value="NZ_JACHLZ010000001.1"/>
</dbReference>
<dbReference type="AlphaFoldDB" id="A0A841AFY6"/>
<proteinExistence type="predicted"/>
<feature type="transmembrane region" description="Helical" evidence="1">
    <location>
        <begin position="7"/>
        <end position="29"/>
    </location>
</feature>
<evidence type="ECO:0000256" key="1">
    <source>
        <dbReference type="SAM" id="Phobius"/>
    </source>
</evidence>
<reference evidence="2 3" key="1">
    <citation type="submission" date="2020-08" db="EMBL/GenBank/DDBJ databases">
        <title>Sequencing the genomes of 1000 actinobacteria strains.</title>
        <authorList>
            <person name="Klenk H.-P."/>
        </authorList>
    </citation>
    <scope>NUCLEOTIDE SEQUENCE [LARGE SCALE GENOMIC DNA]</scope>
    <source>
        <strain evidence="2 3">DSM 28796</strain>
    </source>
</reference>
<keyword evidence="1" id="KW-0812">Transmembrane</keyword>
<comment type="caution">
    <text evidence="2">The sequence shown here is derived from an EMBL/GenBank/DDBJ whole genome shotgun (WGS) entry which is preliminary data.</text>
</comment>
<protein>
    <submittedName>
        <fullName evidence="2">Type II secretory pathway component PulM</fullName>
    </submittedName>
</protein>
<name>A0A841AFY6_9MICO</name>